<evidence type="ECO:0000256" key="1">
    <source>
        <dbReference type="SAM" id="MobiDB-lite"/>
    </source>
</evidence>
<evidence type="ECO:0000313" key="2">
    <source>
        <dbReference type="EMBL" id="MBG6090545.1"/>
    </source>
</evidence>
<gene>
    <name evidence="2" type="ORF">IW256_004658</name>
</gene>
<sequence length="270" mass="29833">MALTDKDLAEYDERGFLLLDSVFSAGEVEALRRTLKRDWDVPGPHRIMEEDGRSVRAVYASHTRWKVFADLIRSRRLLEPARRLVGAPLYLHQFKINTKAAFGGEEWSWHQDFVVWHVVDGMPAPRAVNVAVFLDDVTEFNGPVVFIPGSHRHGTAVRGPRSESPRSAQHVDPADFALTPAELTGLVRAHGMDGPKGGAGSVVLFHPEIVHGSGSNISPFSRNLLILTYNDVANAPRPAGAPRPEYLIGRDTSPLEPDDVTLREGPLEEI</sequence>
<dbReference type="GO" id="GO:0016706">
    <property type="term" value="F:2-oxoglutarate-dependent dioxygenase activity"/>
    <property type="evidence" value="ECO:0007669"/>
    <property type="project" value="UniProtKB-ARBA"/>
</dbReference>
<organism evidence="2 3">
    <name type="scientific">Actinomadura viridis</name>
    <dbReference type="NCBI Taxonomy" id="58110"/>
    <lineage>
        <taxon>Bacteria</taxon>
        <taxon>Bacillati</taxon>
        <taxon>Actinomycetota</taxon>
        <taxon>Actinomycetes</taxon>
        <taxon>Streptosporangiales</taxon>
        <taxon>Thermomonosporaceae</taxon>
        <taxon>Actinomadura</taxon>
    </lineage>
</organism>
<dbReference type="RefSeq" id="WP_197012995.1">
    <property type="nucleotide sequence ID" value="NZ_BAABES010000037.1"/>
</dbReference>
<protein>
    <submittedName>
        <fullName evidence="2">Ectoine hydroxylase</fullName>
        <ecNumber evidence="2">1.14.11.-</ecNumber>
    </submittedName>
</protein>
<dbReference type="PANTHER" id="PTHR20883:SF48">
    <property type="entry name" value="ECTOINE DIOXYGENASE"/>
    <property type="match status" value="1"/>
</dbReference>
<dbReference type="SUPFAM" id="SSF51197">
    <property type="entry name" value="Clavaminate synthase-like"/>
    <property type="match status" value="1"/>
</dbReference>
<dbReference type="PANTHER" id="PTHR20883">
    <property type="entry name" value="PHYTANOYL-COA DIOXYGENASE DOMAIN CONTAINING 1"/>
    <property type="match status" value="1"/>
</dbReference>
<dbReference type="InterPro" id="IPR008775">
    <property type="entry name" value="Phytyl_CoA_dOase-like"/>
</dbReference>
<dbReference type="Proteomes" id="UP000614047">
    <property type="component" value="Unassembled WGS sequence"/>
</dbReference>
<feature type="compositionally biased region" description="Basic and acidic residues" evidence="1">
    <location>
        <begin position="260"/>
        <end position="270"/>
    </location>
</feature>
<accession>A0A931GKW7</accession>
<evidence type="ECO:0000313" key="3">
    <source>
        <dbReference type="Proteomes" id="UP000614047"/>
    </source>
</evidence>
<keyword evidence="2" id="KW-0560">Oxidoreductase</keyword>
<reference evidence="2" key="1">
    <citation type="submission" date="2020-11" db="EMBL/GenBank/DDBJ databases">
        <title>Sequencing the genomes of 1000 actinobacteria strains.</title>
        <authorList>
            <person name="Klenk H.-P."/>
        </authorList>
    </citation>
    <scope>NUCLEOTIDE SEQUENCE</scope>
    <source>
        <strain evidence="2">DSM 43175</strain>
    </source>
</reference>
<dbReference type="AlphaFoldDB" id="A0A931GKW7"/>
<keyword evidence="3" id="KW-1185">Reference proteome</keyword>
<name>A0A931GKW7_9ACTN</name>
<dbReference type="Gene3D" id="2.60.120.620">
    <property type="entry name" value="q2cbj1_9rhob like domain"/>
    <property type="match status" value="1"/>
</dbReference>
<dbReference type="Pfam" id="PF05721">
    <property type="entry name" value="PhyH"/>
    <property type="match status" value="1"/>
</dbReference>
<dbReference type="EMBL" id="JADOUA010000001">
    <property type="protein sequence ID" value="MBG6090545.1"/>
    <property type="molecule type" value="Genomic_DNA"/>
</dbReference>
<proteinExistence type="predicted"/>
<dbReference type="GO" id="GO:0005506">
    <property type="term" value="F:iron ion binding"/>
    <property type="evidence" value="ECO:0007669"/>
    <property type="project" value="UniProtKB-ARBA"/>
</dbReference>
<comment type="caution">
    <text evidence="2">The sequence shown here is derived from an EMBL/GenBank/DDBJ whole genome shotgun (WGS) entry which is preliminary data.</text>
</comment>
<dbReference type="EC" id="1.14.11.-" evidence="2"/>
<feature type="region of interest" description="Disordered" evidence="1">
    <location>
        <begin position="246"/>
        <end position="270"/>
    </location>
</feature>